<accession>A0ACB7XT45</accession>
<evidence type="ECO:0000313" key="2">
    <source>
        <dbReference type="Proteomes" id="UP000828048"/>
    </source>
</evidence>
<proteinExistence type="predicted"/>
<keyword evidence="2" id="KW-1185">Reference proteome</keyword>
<protein>
    <submittedName>
        <fullName evidence="1">Uncharacterized protein</fullName>
    </submittedName>
</protein>
<name>A0ACB7XT45_9ERIC</name>
<dbReference type="EMBL" id="CM037151">
    <property type="protein sequence ID" value="KAH7843952.1"/>
    <property type="molecule type" value="Genomic_DNA"/>
</dbReference>
<evidence type="ECO:0000313" key="1">
    <source>
        <dbReference type="EMBL" id="KAH7843952.1"/>
    </source>
</evidence>
<comment type="caution">
    <text evidence="1">The sequence shown here is derived from an EMBL/GenBank/DDBJ whole genome shotgun (WGS) entry which is preliminary data.</text>
</comment>
<reference evidence="1 2" key="1">
    <citation type="journal article" date="2021" name="Hortic Res">
        <title>High-quality reference genome and annotation aids understanding of berry development for evergreen blueberry (Vaccinium darrowii).</title>
        <authorList>
            <person name="Yu J."/>
            <person name="Hulse-Kemp A.M."/>
            <person name="Babiker E."/>
            <person name="Staton M."/>
        </authorList>
    </citation>
    <scope>NUCLEOTIDE SEQUENCE [LARGE SCALE GENOMIC DNA]</scope>
    <source>
        <strain evidence="2">cv. NJ 8807/NJ 8810</strain>
        <tissue evidence="1">Young leaf</tissue>
    </source>
</reference>
<organism evidence="1 2">
    <name type="scientific">Vaccinium darrowii</name>
    <dbReference type="NCBI Taxonomy" id="229202"/>
    <lineage>
        <taxon>Eukaryota</taxon>
        <taxon>Viridiplantae</taxon>
        <taxon>Streptophyta</taxon>
        <taxon>Embryophyta</taxon>
        <taxon>Tracheophyta</taxon>
        <taxon>Spermatophyta</taxon>
        <taxon>Magnoliopsida</taxon>
        <taxon>eudicotyledons</taxon>
        <taxon>Gunneridae</taxon>
        <taxon>Pentapetalae</taxon>
        <taxon>asterids</taxon>
        <taxon>Ericales</taxon>
        <taxon>Ericaceae</taxon>
        <taxon>Vaccinioideae</taxon>
        <taxon>Vaccinieae</taxon>
        <taxon>Vaccinium</taxon>
    </lineage>
</organism>
<dbReference type="Proteomes" id="UP000828048">
    <property type="component" value="Chromosome 1"/>
</dbReference>
<sequence>MASRILDSDSDFASSYWASNLGSANSRRETEGNPTWLRKALNFGWLRLENDSYAQSEDNQGMNQFGFLLGLGLVMLMISDSSISSHCLPT</sequence>
<gene>
    <name evidence="1" type="ORF">Vadar_022794</name>
</gene>